<comment type="caution">
    <text evidence="1">The sequence shown here is derived from an EMBL/GenBank/DDBJ whole genome shotgun (WGS) entry which is preliminary data.</text>
</comment>
<dbReference type="AlphaFoldDB" id="A0A077N2S6"/>
<reference evidence="1" key="1">
    <citation type="submission" date="2013-07" db="EMBL/GenBank/DDBJ databases">
        <title>Sub-species coevolution in mutualistic symbiosis.</title>
        <authorList>
            <person name="Murfin K."/>
            <person name="Klassen J."/>
            <person name="Lee M."/>
            <person name="Forst S."/>
            <person name="Stock P."/>
            <person name="Goodrich-Blair H."/>
        </authorList>
    </citation>
    <scope>NUCLEOTIDE SEQUENCE [LARGE SCALE GENOMIC DNA]</scope>
    <source>
        <strain evidence="1">Puntauvense</strain>
    </source>
</reference>
<name>A0A077N2S6_XENBV</name>
<dbReference type="HOGENOM" id="CLU_3086283_0_0_6"/>
<evidence type="ECO:0008006" key="2">
    <source>
        <dbReference type="Google" id="ProtNLM"/>
    </source>
</evidence>
<dbReference type="EMBL" id="CBSW010000125">
    <property type="protein sequence ID" value="CDG96471.1"/>
    <property type="molecule type" value="Genomic_DNA"/>
</dbReference>
<organism evidence="1">
    <name type="scientific">Xenorhabdus bovienii str. puntauvense</name>
    <dbReference type="NCBI Taxonomy" id="1398201"/>
    <lineage>
        <taxon>Bacteria</taxon>
        <taxon>Pseudomonadati</taxon>
        <taxon>Pseudomonadota</taxon>
        <taxon>Gammaproteobacteria</taxon>
        <taxon>Enterobacterales</taxon>
        <taxon>Morganellaceae</taxon>
        <taxon>Xenorhabdus</taxon>
    </lineage>
</organism>
<gene>
    <name evidence="1" type="ORF">XBP1_2100002</name>
</gene>
<sequence>MVMMDSKAQLTVDVIAKVAQGKISIINASKLLSKSRRTVEHYLQQYQQVGIR</sequence>
<proteinExistence type="predicted"/>
<accession>A0A077N2S6</accession>
<protein>
    <recommendedName>
        <fullName evidence="2">Transposase</fullName>
    </recommendedName>
</protein>
<dbReference type="Proteomes" id="UP000028511">
    <property type="component" value="Unassembled WGS sequence"/>
</dbReference>
<evidence type="ECO:0000313" key="1">
    <source>
        <dbReference type="EMBL" id="CDG96471.1"/>
    </source>
</evidence>